<keyword evidence="9" id="KW-1185">Reference proteome</keyword>
<dbReference type="Proteomes" id="UP001348817">
    <property type="component" value="Chromosome"/>
</dbReference>
<dbReference type="AlphaFoldDB" id="A0AAU9CQV3"/>
<evidence type="ECO:0000256" key="5">
    <source>
        <dbReference type="ARBA" id="ARBA00023163"/>
    </source>
</evidence>
<reference evidence="8 9" key="1">
    <citation type="submission" date="2021-12" db="EMBL/GenBank/DDBJ databases">
        <title>Genome sequencing of bacteria with rrn-lacking chromosome and rrn-plasmid.</title>
        <authorList>
            <person name="Anda M."/>
            <person name="Iwasaki W."/>
        </authorList>
    </citation>
    <scope>NUCLEOTIDE SEQUENCE [LARGE SCALE GENOMIC DNA]</scope>
    <source>
        <strain evidence="8 9">DSM 100852</strain>
    </source>
</reference>
<dbReference type="KEGG" id="fax:FUAX_29050"/>
<dbReference type="GO" id="GO:0031564">
    <property type="term" value="P:transcription antitermination"/>
    <property type="evidence" value="ECO:0007669"/>
    <property type="project" value="UniProtKB-KW"/>
</dbReference>
<sequence length="389" mass="44729">MLNRRSIRIKAMQTLFALEQCRKANLNIAREQIRETFMPDLNSMEPQDPAKLKAEAEEALRLFNSSYAVGKLDSAPDTPADSLSASRAALDFYYKKNDNDYVFFRKHMIDQAEMIFDLCVEILLFNVEFGKLAEADFEKRSNNTLVQAQPVGKGALNLSRNRVLNELAERLRKRTGGLDNDQRDNAEIWFKTILRRDPVYKDYLQNEAPTFEDDKQILLHIIKQILFKNEQVLAYMESKDINWAENRAIVRSMASKSVKLVTEDNLGDAELAELSMNWEEDRAFFELIFDLVVKNEREIENLVSEKAQNWSKERITDLDLVILKMAIAELMNFPSIPVKVTINEYVELAKNYSTPKSKKFVNGILDVAAETLQSKGKIKKSGRGLLDNK</sequence>
<dbReference type="Gene3D" id="1.10.940.10">
    <property type="entry name" value="NusB-like"/>
    <property type="match status" value="1"/>
</dbReference>
<keyword evidence="2 6" id="KW-0889">Transcription antitermination</keyword>
<evidence type="ECO:0000256" key="4">
    <source>
        <dbReference type="ARBA" id="ARBA00023015"/>
    </source>
</evidence>
<dbReference type="Pfam" id="PF01029">
    <property type="entry name" value="NusB"/>
    <property type="match status" value="1"/>
</dbReference>
<dbReference type="InterPro" id="IPR011605">
    <property type="entry name" value="NusB_fam"/>
</dbReference>
<dbReference type="GO" id="GO:0005829">
    <property type="term" value="C:cytosol"/>
    <property type="evidence" value="ECO:0007669"/>
    <property type="project" value="TreeGrafter"/>
</dbReference>
<evidence type="ECO:0000256" key="1">
    <source>
        <dbReference type="ARBA" id="ARBA00005952"/>
    </source>
</evidence>
<name>A0AAU9CQV3_9BACT</name>
<evidence type="ECO:0000256" key="3">
    <source>
        <dbReference type="ARBA" id="ARBA00022884"/>
    </source>
</evidence>
<gene>
    <name evidence="6" type="primary">nusB</name>
    <name evidence="8" type="ORF">FUAX_29050</name>
</gene>
<proteinExistence type="inferred from homology"/>
<keyword evidence="3 6" id="KW-0694">RNA-binding</keyword>
<dbReference type="HAMAP" id="MF_00073">
    <property type="entry name" value="NusB"/>
    <property type="match status" value="1"/>
</dbReference>
<evidence type="ECO:0000256" key="2">
    <source>
        <dbReference type="ARBA" id="ARBA00022814"/>
    </source>
</evidence>
<dbReference type="GO" id="GO:0006353">
    <property type="term" value="P:DNA-templated transcription termination"/>
    <property type="evidence" value="ECO:0007669"/>
    <property type="project" value="UniProtKB-UniRule"/>
</dbReference>
<protein>
    <recommendedName>
        <fullName evidence="6">Transcription antitermination protein NusB</fullName>
    </recommendedName>
    <alternativeName>
        <fullName evidence="6">Antitermination factor NusB</fullName>
    </alternativeName>
</protein>
<dbReference type="SUPFAM" id="SSF48013">
    <property type="entry name" value="NusB-like"/>
    <property type="match status" value="1"/>
</dbReference>
<dbReference type="PANTHER" id="PTHR11078">
    <property type="entry name" value="N UTILIZATION SUBSTANCE PROTEIN B-RELATED"/>
    <property type="match status" value="1"/>
</dbReference>
<evidence type="ECO:0000313" key="9">
    <source>
        <dbReference type="Proteomes" id="UP001348817"/>
    </source>
</evidence>
<comment type="function">
    <text evidence="6">Involved in transcription antitermination. Required for transcription of ribosomal RNA (rRNA) genes. Binds specifically to the boxA antiterminator sequence of the ribosomal RNA (rrn) operons.</text>
</comment>
<organism evidence="8 9">
    <name type="scientific">Fulvitalea axinellae</name>
    <dbReference type="NCBI Taxonomy" id="1182444"/>
    <lineage>
        <taxon>Bacteria</taxon>
        <taxon>Pseudomonadati</taxon>
        <taxon>Bacteroidota</taxon>
        <taxon>Cytophagia</taxon>
        <taxon>Cytophagales</taxon>
        <taxon>Persicobacteraceae</taxon>
        <taxon>Fulvitalea</taxon>
    </lineage>
</organism>
<dbReference type="NCBIfam" id="TIGR01951">
    <property type="entry name" value="nusB"/>
    <property type="match status" value="1"/>
</dbReference>
<dbReference type="PANTHER" id="PTHR11078:SF3">
    <property type="entry name" value="ANTITERMINATION NUSB DOMAIN-CONTAINING PROTEIN"/>
    <property type="match status" value="1"/>
</dbReference>
<dbReference type="InterPro" id="IPR035926">
    <property type="entry name" value="NusB-like_sf"/>
</dbReference>
<dbReference type="GO" id="GO:0003723">
    <property type="term" value="F:RNA binding"/>
    <property type="evidence" value="ECO:0007669"/>
    <property type="project" value="UniProtKB-UniRule"/>
</dbReference>
<dbReference type="RefSeq" id="WP_338392027.1">
    <property type="nucleotide sequence ID" value="NZ_AP025314.1"/>
</dbReference>
<evidence type="ECO:0000256" key="6">
    <source>
        <dbReference type="HAMAP-Rule" id="MF_00073"/>
    </source>
</evidence>
<comment type="similarity">
    <text evidence="1 6">Belongs to the NusB family.</text>
</comment>
<dbReference type="InterPro" id="IPR006027">
    <property type="entry name" value="NusB_RsmB_TIM44"/>
</dbReference>
<evidence type="ECO:0000259" key="7">
    <source>
        <dbReference type="Pfam" id="PF01029"/>
    </source>
</evidence>
<keyword evidence="4 6" id="KW-0805">Transcription regulation</keyword>
<dbReference type="EMBL" id="AP025314">
    <property type="protein sequence ID" value="BDD10473.1"/>
    <property type="molecule type" value="Genomic_DNA"/>
</dbReference>
<feature type="domain" description="NusB/RsmB/TIM44" evidence="7">
    <location>
        <begin position="276"/>
        <end position="368"/>
    </location>
</feature>
<accession>A0AAU9CQV3</accession>
<evidence type="ECO:0000313" key="8">
    <source>
        <dbReference type="EMBL" id="BDD10473.1"/>
    </source>
</evidence>
<keyword evidence="5 6" id="KW-0804">Transcription</keyword>